<gene>
    <name evidence="1" type="ORF">DFH08DRAFT_629975</name>
</gene>
<feature type="non-terminal residue" evidence="1">
    <location>
        <position position="1"/>
    </location>
</feature>
<proteinExistence type="predicted"/>
<evidence type="ECO:0000313" key="1">
    <source>
        <dbReference type="EMBL" id="KAJ7302196.1"/>
    </source>
</evidence>
<name>A0AAD7E8S4_9AGAR</name>
<organism evidence="1 2">
    <name type="scientific">Mycena albidolilacea</name>
    <dbReference type="NCBI Taxonomy" id="1033008"/>
    <lineage>
        <taxon>Eukaryota</taxon>
        <taxon>Fungi</taxon>
        <taxon>Dikarya</taxon>
        <taxon>Basidiomycota</taxon>
        <taxon>Agaricomycotina</taxon>
        <taxon>Agaricomycetes</taxon>
        <taxon>Agaricomycetidae</taxon>
        <taxon>Agaricales</taxon>
        <taxon>Marasmiineae</taxon>
        <taxon>Mycenaceae</taxon>
        <taxon>Mycena</taxon>
    </lineage>
</organism>
<sequence>PTMPTRNNHTAPIFDSQQPRNLPKYFSNLDFLLSCSCIANNSEKKYHVTRFLTLNDQELWELVPEFTDPTTSFAQFTAAVFRLYPEADPDRRYSLQDLDGLITE</sequence>
<keyword evidence="2" id="KW-1185">Reference proteome</keyword>
<dbReference type="Proteomes" id="UP001218218">
    <property type="component" value="Unassembled WGS sequence"/>
</dbReference>
<feature type="non-terminal residue" evidence="1">
    <location>
        <position position="104"/>
    </location>
</feature>
<reference evidence="1" key="1">
    <citation type="submission" date="2023-03" db="EMBL/GenBank/DDBJ databases">
        <title>Massive genome expansion in bonnet fungi (Mycena s.s.) driven by repeated elements and novel gene families across ecological guilds.</title>
        <authorList>
            <consortium name="Lawrence Berkeley National Laboratory"/>
            <person name="Harder C.B."/>
            <person name="Miyauchi S."/>
            <person name="Viragh M."/>
            <person name="Kuo A."/>
            <person name="Thoen E."/>
            <person name="Andreopoulos B."/>
            <person name="Lu D."/>
            <person name="Skrede I."/>
            <person name="Drula E."/>
            <person name="Henrissat B."/>
            <person name="Morin E."/>
            <person name="Kohler A."/>
            <person name="Barry K."/>
            <person name="LaButti K."/>
            <person name="Morin E."/>
            <person name="Salamov A."/>
            <person name="Lipzen A."/>
            <person name="Mereny Z."/>
            <person name="Hegedus B."/>
            <person name="Baldrian P."/>
            <person name="Stursova M."/>
            <person name="Weitz H."/>
            <person name="Taylor A."/>
            <person name="Grigoriev I.V."/>
            <person name="Nagy L.G."/>
            <person name="Martin F."/>
            <person name="Kauserud H."/>
        </authorList>
    </citation>
    <scope>NUCLEOTIDE SEQUENCE</scope>
    <source>
        <strain evidence="1">CBHHK002</strain>
    </source>
</reference>
<protein>
    <submittedName>
        <fullName evidence="1">Uncharacterized protein</fullName>
    </submittedName>
</protein>
<dbReference type="AlphaFoldDB" id="A0AAD7E8S4"/>
<evidence type="ECO:0000313" key="2">
    <source>
        <dbReference type="Proteomes" id="UP001218218"/>
    </source>
</evidence>
<comment type="caution">
    <text evidence="1">The sequence shown here is derived from an EMBL/GenBank/DDBJ whole genome shotgun (WGS) entry which is preliminary data.</text>
</comment>
<accession>A0AAD7E8S4</accession>
<dbReference type="EMBL" id="JARIHO010000119">
    <property type="protein sequence ID" value="KAJ7302196.1"/>
    <property type="molecule type" value="Genomic_DNA"/>
</dbReference>